<feature type="region of interest" description="Disordered" evidence="1">
    <location>
        <begin position="1"/>
        <end position="42"/>
    </location>
</feature>
<evidence type="ECO:0000256" key="1">
    <source>
        <dbReference type="SAM" id="MobiDB-lite"/>
    </source>
</evidence>
<dbReference type="AlphaFoldDB" id="W2ZDT6"/>
<organism evidence="2 3">
    <name type="scientific">Phytophthora nicotianae P10297</name>
    <dbReference type="NCBI Taxonomy" id="1317064"/>
    <lineage>
        <taxon>Eukaryota</taxon>
        <taxon>Sar</taxon>
        <taxon>Stramenopiles</taxon>
        <taxon>Oomycota</taxon>
        <taxon>Peronosporomycetes</taxon>
        <taxon>Peronosporales</taxon>
        <taxon>Peronosporaceae</taxon>
        <taxon>Phytophthora</taxon>
    </lineage>
</organism>
<feature type="compositionally biased region" description="Low complexity" evidence="1">
    <location>
        <begin position="32"/>
        <end position="42"/>
    </location>
</feature>
<gene>
    <name evidence="2" type="ORF">F442_09058</name>
</gene>
<dbReference type="EMBL" id="ANIY01001900">
    <property type="protein sequence ID" value="ETP44344.1"/>
    <property type="molecule type" value="Genomic_DNA"/>
</dbReference>
<proteinExistence type="predicted"/>
<comment type="caution">
    <text evidence="2">The sequence shown here is derived from an EMBL/GenBank/DDBJ whole genome shotgun (WGS) entry which is preliminary data.</text>
</comment>
<feature type="region of interest" description="Disordered" evidence="1">
    <location>
        <begin position="74"/>
        <end position="96"/>
    </location>
</feature>
<sequence>MAIGSQSQECDEKKELQPKEHPSQSPFCEKFTSVSTSPTSTTSSFYGLPSWAGSFFSGDWSILPNKTRCASSLLMQQTSDSSRSTELKQQASEKFG</sequence>
<feature type="compositionally biased region" description="Basic and acidic residues" evidence="1">
    <location>
        <begin position="10"/>
        <end position="22"/>
    </location>
</feature>
<evidence type="ECO:0000313" key="2">
    <source>
        <dbReference type="EMBL" id="ETP44344.1"/>
    </source>
</evidence>
<protein>
    <submittedName>
        <fullName evidence="2">Uncharacterized protein</fullName>
    </submittedName>
</protein>
<reference evidence="2 3" key="1">
    <citation type="submission" date="2013-11" db="EMBL/GenBank/DDBJ databases">
        <title>The Genome Sequence of Phytophthora parasitica P10297.</title>
        <authorList>
            <consortium name="The Broad Institute Genomics Platform"/>
            <person name="Russ C."/>
            <person name="Tyler B."/>
            <person name="Panabieres F."/>
            <person name="Shan W."/>
            <person name="Tripathy S."/>
            <person name="Grunwald N."/>
            <person name="Machado M."/>
            <person name="Johnson C.S."/>
            <person name="Walker B."/>
            <person name="Young S.K."/>
            <person name="Zeng Q."/>
            <person name="Gargeya S."/>
            <person name="Fitzgerald M."/>
            <person name="Haas B."/>
            <person name="Abouelleil A."/>
            <person name="Allen A.W."/>
            <person name="Alvarado L."/>
            <person name="Arachchi H.M."/>
            <person name="Berlin A.M."/>
            <person name="Chapman S.B."/>
            <person name="Gainer-Dewar J."/>
            <person name="Goldberg J."/>
            <person name="Griggs A."/>
            <person name="Gujja S."/>
            <person name="Hansen M."/>
            <person name="Howarth C."/>
            <person name="Imamovic A."/>
            <person name="Ireland A."/>
            <person name="Larimer J."/>
            <person name="McCowan C."/>
            <person name="Murphy C."/>
            <person name="Pearson M."/>
            <person name="Poon T.W."/>
            <person name="Priest M."/>
            <person name="Roberts A."/>
            <person name="Saif S."/>
            <person name="Shea T."/>
            <person name="Sisk P."/>
            <person name="Sykes S."/>
            <person name="Wortman J."/>
            <person name="Nusbaum C."/>
            <person name="Birren B."/>
        </authorList>
    </citation>
    <scope>NUCLEOTIDE SEQUENCE [LARGE SCALE GENOMIC DNA]</scope>
    <source>
        <strain evidence="2 3">P10297</strain>
    </source>
</reference>
<dbReference type="Proteomes" id="UP000018948">
    <property type="component" value="Unassembled WGS sequence"/>
</dbReference>
<name>W2ZDT6_PHYNI</name>
<evidence type="ECO:0000313" key="3">
    <source>
        <dbReference type="Proteomes" id="UP000018948"/>
    </source>
</evidence>
<accession>W2ZDT6</accession>